<dbReference type="OrthoDB" id="2351791at2759"/>
<feature type="domain" description="Major facilitator superfamily (MFS) profile" evidence="6">
    <location>
        <begin position="37"/>
        <end position="484"/>
    </location>
</feature>
<name>A0A0F7U4E7_PENBI</name>
<dbReference type="PANTHER" id="PTHR23501:SF59">
    <property type="entry name" value="MAJOR FACILITATOR SUPERFAMILY (MFS) PROFILE DOMAIN-CONTAINING PROTEIN-RELATED"/>
    <property type="match status" value="1"/>
</dbReference>
<feature type="transmembrane region" description="Helical" evidence="5">
    <location>
        <begin position="363"/>
        <end position="384"/>
    </location>
</feature>
<dbReference type="PRINTS" id="PR01036">
    <property type="entry name" value="TCRTETB"/>
</dbReference>
<evidence type="ECO:0000313" key="8">
    <source>
        <dbReference type="Proteomes" id="UP000042958"/>
    </source>
</evidence>
<dbReference type="Gene3D" id="1.20.1250.20">
    <property type="entry name" value="MFS general substrate transporter like domains"/>
    <property type="match status" value="1"/>
</dbReference>
<keyword evidence="8" id="KW-1185">Reference proteome</keyword>
<comment type="subcellular location">
    <subcellularLocation>
        <location evidence="1">Membrane</location>
        <topology evidence="1">Multi-pass membrane protein</topology>
    </subcellularLocation>
</comment>
<dbReference type="GO" id="GO:0022857">
    <property type="term" value="F:transmembrane transporter activity"/>
    <property type="evidence" value="ECO:0007669"/>
    <property type="project" value="InterPro"/>
</dbReference>
<dbReference type="InterPro" id="IPR020846">
    <property type="entry name" value="MFS_dom"/>
</dbReference>
<feature type="transmembrane region" description="Helical" evidence="5">
    <location>
        <begin position="232"/>
        <end position="251"/>
    </location>
</feature>
<feature type="transmembrane region" description="Helical" evidence="5">
    <location>
        <begin position="38"/>
        <end position="62"/>
    </location>
</feature>
<feature type="transmembrane region" description="Helical" evidence="5">
    <location>
        <begin position="425"/>
        <end position="448"/>
    </location>
</feature>
<dbReference type="SUPFAM" id="SSF103473">
    <property type="entry name" value="MFS general substrate transporter"/>
    <property type="match status" value="1"/>
</dbReference>
<dbReference type="AlphaFoldDB" id="A0A0F7U4E7"/>
<dbReference type="EMBL" id="CDHK01000018">
    <property type="protein sequence ID" value="CEJ62590.1"/>
    <property type="molecule type" value="Genomic_DNA"/>
</dbReference>
<dbReference type="GO" id="GO:0005886">
    <property type="term" value="C:plasma membrane"/>
    <property type="evidence" value="ECO:0007669"/>
    <property type="project" value="TreeGrafter"/>
</dbReference>
<evidence type="ECO:0000256" key="1">
    <source>
        <dbReference type="ARBA" id="ARBA00004141"/>
    </source>
</evidence>
<evidence type="ECO:0000256" key="5">
    <source>
        <dbReference type="SAM" id="Phobius"/>
    </source>
</evidence>
<feature type="transmembrane region" description="Helical" evidence="5">
    <location>
        <begin position="298"/>
        <end position="319"/>
    </location>
</feature>
<keyword evidence="4 5" id="KW-0472">Membrane</keyword>
<proteinExistence type="predicted"/>
<gene>
    <name evidence="7" type="ORF">PMG11_11087</name>
</gene>
<feature type="transmembrane region" description="Helical" evidence="5">
    <location>
        <begin position="191"/>
        <end position="211"/>
    </location>
</feature>
<protein>
    <recommendedName>
        <fullName evidence="6">Major facilitator superfamily (MFS) profile domain-containing protein</fullName>
    </recommendedName>
</protein>
<evidence type="ECO:0000256" key="4">
    <source>
        <dbReference type="ARBA" id="ARBA00023136"/>
    </source>
</evidence>
<evidence type="ECO:0000259" key="6">
    <source>
        <dbReference type="PROSITE" id="PS50850"/>
    </source>
</evidence>
<dbReference type="InterPro" id="IPR011701">
    <property type="entry name" value="MFS"/>
</dbReference>
<feature type="transmembrane region" description="Helical" evidence="5">
    <location>
        <begin position="161"/>
        <end position="179"/>
    </location>
</feature>
<keyword evidence="2 5" id="KW-0812">Transmembrane</keyword>
<dbReference type="PROSITE" id="PS50850">
    <property type="entry name" value="MFS"/>
    <property type="match status" value="1"/>
</dbReference>
<dbReference type="InterPro" id="IPR036259">
    <property type="entry name" value="MFS_trans_sf"/>
</dbReference>
<dbReference type="PANTHER" id="PTHR23501">
    <property type="entry name" value="MAJOR FACILITATOR SUPERFAMILY"/>
    <property type="match status" value="1"/>
</dbReference>
<accession>A0A0F7U4E7</accession>
<keyword evidence="3 5" id="KW-1133">Transmembrane helix</keyword>
<reference evidence="8" key="1">
    <citation type="journal article" date="2015" name="Genome Announc.">
        <title>Draft genome sequence of the fungus Penicillium brasilianum MG11.</title>
        <authorList>
            <person name="Horn F."/>
            <person name="Linde J."/>
            <person name="Mattern D.J."/>
            <person name="Walther G."/>
            <person name="Guthke R."/>
            <person name="Brakhage A.A."/>
            <person name="Valiante V."/>
        </authorList>
    </citation>
    <scope>NUCLEOTIDE SEQUENCE [LARGE SCALE GENOMIC DNA]</scope>
    <source>
        <strain evidence="8">MG11</strain>
    </source>
</reference>
<dbReference type="Gene3D" id="1.20.1720.10">
    <property type="entry name" value="Multidrug resistance protein D"/>
    <property type="match status" value="1"/>
</dbReference>
<dbReference type="Pfam" id="PF07690">
    <property type="entry name" value="MFS_1"/>
    <property type="match status" value="1"/>
</dbReference>
<dbReference type="Proteomes" id="UP000042958">
    <property type="component" value="Unassembled WGS sequence"/>
</dbReference>
<feature type="transmembrane region" description="Helical" evidence="5">
    <location>
        <begin position="502"/>
        <end position="520"/>
    </location>
</feature>
<organism evidence="7 8">
    <name type="scientific">Penicillium brasilianum</name>
    <dbReference type="NCBI Taxonomy" id="104259"/>
    <lineage>
        <taxon>Eukaryota</taxon>
        <taxon>Fungi</taxon>
        <taxon>Dikarya</taxon>
        <taxon>Ascomycota</taxon>
        <taxon>Pezizomycotina</taxon>
        <taxon>Eurotiomycetes</taxon>
        <taxon>Eurotiomycetidae</taxon>
        <taxon>Eurotiales</taxon>
        <taxon>Aspergillaceae</taxon>
        <taxon>Penicillium</taxon>
    </lineage>
</organism>
<feature type="transmembrane region" description="Helical" evidence="5">
    <location>
        <begin position="74"/>
        <end position="95"/>
    </location>
</feature>
<feature type="transmembrane region" description="Helical" evidence="5">
    <location>
        <begin position="390"/>
        <end position="413"/>
    </location>
</feature>
<feature type="transmembrane region" description="Helical" evidence="5">
    <location>
        <begin position="133"/>
        <end position="154"/>
    </location>
</feature>
<evidence type="ECO:0000256" key="2">
    <source>
        <dbReference type="ARBA" id="ARBA00022692"/>
    </source>
</evidence>
<sequence length="526" mass="56453">MVFNEPSVEGQAIKEPESNTGEAIEDGFHMTTKQTLSFSAMMSLSLMAALDGSSISVTLPAIANDLDASVIEAFWTGTSYLLCCAIFQSVFGSLSGLFGSKIFILLAILFFAVGALVAGTAHNVFRLLLGRSLQGVGGGGLITLTGVMIADFVPLKERAKYFGILSAMWALGSVVGPVIGGCFAEKSTWRWIFYINFPFIGLGASLLVFCFPNSHRTDTFWVQLKQIDILGMSLFIPSISFFLIPLSWGGIMYPWGSWQTVVPLIAGALGLVAFASYESRGVLHPLIPPVLFRDRSRVISLLGFCALGFLLWCGLYYLPLYYEAVQGYNPIVTGVALFPATLTVAPIAAITGFAITATGRCRWAIWGGWTLSTLGFGILCLLQVDTSIPAWIFLDLVSGIGLGIVVPAVAFAVQASVPTELVPQAITLSTFFRSFGQSLGVAIGGAIFENRVSATLSANPHLIALASQYSHNAFGVIALLQKTDEETRYEIRSAYVESLRTVWAVGCAVSGLSLIASLFIKSCRIR</sequence>
<feature type="transmembrane region" description="Helical" evidence="5">
    <location>
        <begin position="257"/>
        <end position="277"/>
    </location>
</feature>
<evidence type="ECO:0000313" key="7">
    <source>
        <dbReference type="EMBL" id="CEJ62590.1"/>
    </source>
</evidence>
<feature type="transmembrane region" description="Helical" evidence="5">
    <location>
        <begin position="102"/>
        <end position="121"/>
    </location>
</feature>
<feature type="transmembrane region" description="Helical" evidence="5">
    <location>
        <begin position="331"/>
        <end position="356"/>
    </location>
</feature>
<evidence type="ECO:0000256" key="3">
    <source>
        <dbReference type="ARBA" id="ARBA00022989"/>
    </source>
</evidence>